<evidence type="ECO:0000256" key="2">
    <source>
        <dbReference type="ARBA" id="ARBA00005019"/>
    </source>
</evidence>
<dbReference type="EC" id="2.7.7.18" evidence="11"/>
<dbReference type="Pfam" id="PF01467">
    <property type="entry name" value="CTP_transf_like"/>
    <property type="match status" value="1"/>
</dbReference>
<dbReference type="Gene3D" id="3.40.50.620">
    <property type="entry name" value="HUPs"/>
    <property type="match status" value="1"/>
</dbReference>
<keyword evidence="4 11" id="KW-0662">Pyridine nucleotide biosynthesis</keyword>
<evidence type="ECO:0000256" key="6">
    <source>
        <dbReference type="ARBA" id="ARBA00022695"/>
    </source>
</evidence>
<keyword evidence="7 11" id="KW-0547">Nucleotide-binding</keyword>
<sequence length="222" mass="25239">MSRVGILGSLFHPPHMGHLRLAETATTFLALDTLLFVPTAFPPHKSFNDLWGYEVRVFLTKIAFCLEPPEELEISAQKLGKFPPTSLASLLAVYRRFYHPCPGWKLWEAEKEKTKPAYTIDTLKKYKLDHPEDEIFLLIGQDEAAVFHTWKRYEEIFSLAQVCVGTRPHAAEFPDMPFVKLPPFEVDVSSTKVREAWLKGENLSGLVPETVQVALESLATNR</sequence>
<evidence type="ECO:0000256" key="9">
    <source>
        <dbReference type="ARBA" id="ARBA00023027"/>
    </source>
</evidence>
<evidence type="ECO:0000256" key="4">
    <source>
        <dbReference type="ARBA" id="ARBA00022642"/>
    </source>
</evidence>
<evidence type="ECO:0000256" key="3">
    <source>
        <dbReference type="ARBA" id="ARBA00009014"/>
    </source>
</evidence>
<protein>
    <recommendedName>
        <fullName evidence="11">Probable nicotinate-nucleotide adenylyltransferase</fullName>
        <ecNumber evidence="11">2.7.7.18</ecNumber>
    </recommendedName>
    <alternativeName>
        <fullName evidence="11">Deamido-NAD(+) diphosphorylase</fullName>
    </alternativeName>
    <alternativeName>
        <fullName evidence="11">Deamido-NAD(+) pyrophosphorylase</fullName>
    </alternativeName>
    <alternativeName>
        <fullName evidence="11">Nicotinate mononucleotide adenylyltransferase</fullName>
        <shortName evidence="11">NaMN adenylyltransferase</shortName>
    </alternativeName>
</protein>
<evidence type="ECO:0000256" key="1">
    <source>
        <dbReference type="ARBA" id="ARBA00002324"/>
    </source>
</evidence>
<proteinExistence type="inferred from homology"/>
<keyword evidence="5 11" id="KW-0808">Transferase</keyword>
<dbReference type="CDD" id="cd02165">
    <property type="entry name" value="NMNAT"/>
    <property type="match status" value="1"/>
</dbReference>
<gene>
    <name evidence="11" type="primary">nadD</name>
    <name evidence="13" type="ORF">KDW03_01115</name>
</gene>
<dbReference type="InterPro" id="IPR014729">
    <property type="entry name" value="Rossmann-like_a/b/a_fold"/>
</dbReference>
<evidence type="ECO:0000256" key="7">
    <source>
        <dbReference type="ARBA" id="ARBA00022741"/>
    </source>
</evidence>
<evidence type="ECO:0000256" key="10">
    <source>
        <dbReference type="ARBA" id="ARBA00048721"/>
    </source>
</evidence>
<feature type="domain" description="Cytidyltransferase-like" evidence="12">
    <location>
        <begin position="8"/>
        <end position="195"/>
    </location>
</feature>
<keyword evidence="8 11" id="KW-0067">ATP-binding</keyword>
<comment type="function">
    <text evidence="1 11">Catalyzes the reversible adenylation of nicotinate mononucleotide (NaMN) to nicotinic acid adenine dinucleotide (NaAD).</text>
</comment>
<organism evidence="13 14">
    <name type="scientific">Thermospira aquatica</name>
    <dbReference type="NCBI Taxonomy" id="2828656"/>
    <lineage>
        <taxon>Bacteria</taxon>
        <taxon>Pseudomonadati</taxon>
        <taxon>Spirochaetota</taxon>
        <taxon>Spirochaetia</taxon>
        <taxon>Brevinematales</taxon>
        <taxon>Thermospiraceae</taxon>
        <taxon>Thermospira</taxon>
    </lineage>
</organism>
<dbReference type="GO" id="GO:0009435">
    <property type="term" value="P:NAD+ biosynthetic process"/>
    <property type="evidence" value="ECO:0007669"/>
    <property type="project" value="UniProtKB-UniRule"/>
</dbReference>
<dbReference type="EMBL" id="CP073355">
    <property type="protein sequence ID" value="URA10432.1"/>
    <property type="molecule type" value="Genomic_DNA"/>
</dbReference>
<accession>A0AAX3BDM4</accession>
<reference evidence="13" key="2">
    <citation type="submission" date="2022-06" db="EMBL/GenBank/DDBJ databases">
        <title>Thermospira aquatica gen. nov., sp. nov.</title>
        <authorList>
            <person name="Ben Ali Gam Z."/>
            <person name="Labat M."/>
        </authorList>
    </citation>
    <scope>NUCLEOTIDE SEQUENCE</scope>
    <source>
        <strain evidence="13">F1F22</strain>
    </source>
</reference>
<evidence type="ECO:0000256" key="8">
    <source>
        <dbReference type="ARBA" id="ARBA00022840"/>
    </source>
</evidence>
<dbReference type="GO" id="GO:0005524">
    <property type="term" value="F:ATP binding"/>
    <property type="evidence" value="ECO:0007669"/>
    <property type="project" value="UniProtKB-KW"/>
</dbReference>
<keyword evidence="14" id="KW-1185">Reference proteome</keyword>
<comment type="catalytic activity">
    <reaction evidence="10 11">
        <text>nicotinate beta-D-ribonucleotide + ATP + H(+) = deamido-NAD(+) + diphosphate</text>
        <dbReference type="Rhea" id="RHEA:22860"/>
        <dbReference type="ChEBI" id="CHEBI:15378"/>
        <dbReference type="ChEBI" id="CHEBI:30616"/>
        <dbReference type="ChEBI" id="CHEBI:33019"/>
        <dbReference type="ChEBI" id="CHEBI:57502"/>
        <dbReference type="ChEBI" id="CHEBI:58437"/>
        <dbReference type="EC" id="2.7.7.18"/>
    </reaction>
</comment>
<evidence type="ECO:0000313" key="14">
    <source>
        <dbReference type="Proteomes" id="UP001056539"/>
    </source>
</evidence>
<evidence type="ECO:0000256" key="11">
    <source>
        <dbReference type="HAMAP-Rule" id="MF_00244"/>
    </source>
</evidence>
<comment type="pathway">
    <text evidence="2 11">Cofactor biosynthesis; NAD(+) biosynthesis; deamido-NAD(+) from nicotinate D-ribonucleotide: step 1/1.</text>
</comment>
<dbReference type="KEGG" id="taqu:KDW03_01115"/>
<dbReference type="AlphaFoldDB" id="A0AAX3BDM4"/>
<reference evidence="13" key="1">
    <citation type="submission" date="2021-04" db="EMBL/GenBank/DDBJ databases">
        <authorList>
            <person name="Postec A."/>
        </authorList>
    </citation>
    <scope>NUCLEOTIDE SEQUENCE</scope>
    <source>
        <strain evidence="13">F1F22</strain>
    </source>
</reference>
<comment type="similarity">
    <text evidence="3 11">Belongs to the NadD family.</text>
</comment>
<keyword evidence="9 11" id="KW-0520">NAD</keyword>
<dbReference type="GO" id="GO:0004515">
    <property type="term" value="F:nicotinate-nucleotide adenylyltransferase activity"/>
    <property type="evidence" value="ECO:0007669"/>
    <property type="project" value="UniProtKB-UniRule"/>
</dbReference>
<dbReference type="InterPro" id="IPR004821">
    <property type="entry name" value="Cyt_trans-like"/>
</dbReference>
<evidence type="ECO:0000313" key="13">
    <source>
        <dbReference type="EMBL" id="URA10432.1"/>
    </source>
</evidence>
<dbReference type="InterPro" id="IPR005248">
    <property type="entry name" value="NadD/NMNAT"/>
</dbReference>
<dbReference type="HAMAP" id="MF_00244">
    <property type="entry name" value="NaMN_adenylyltr"/>
    <property type="match status" value="1"/>
</dbReference>
<dbReference type="PANTHER" id="PTHR39321:SF3">
    <property type="entry name" value="PHOSPHOPANTETHEINE ADENYLYLTRANSFERASE"/>
    <property type="match status" value="1"/>
</dbReference>
<dbReference type="SUPFAM" id="SSF52374">
    <property type="entry name" value="Nucleotidylyl transferase"/>
    <property type="match status" value="1"/>
</dbReference>
<name>A0AAX3BDM4_9SPIR</name>
<evidence type="ECO:0000256" key="5">
    <source>
        <dbReference type="ARBA" id="ARBA00022679"/>
    </source>
</evidence>
<keyword evidence="6 11" id="KW-0548">Nucleotidyltransferase</keyword>
<dbReference type="PANTHER" id="PTHR39321">
    <property type="entry name" value="NICOTINATE-NUCLEOTIDE ADENYLYLTRANSFERASE-RELATED"/>
    <property type="match status" value="1"/>
</dbReference>
<dbReference type="RefSeq" id="WP_271435559.1">
    <property type="nucleotide sequence ID" value="NZ_CP073355.1"/>
</dbReference>
<evidence type="ECO:0000259" key="12">
    <source>
        <dbReference type="Pfam" id="PF01467"/>
    </source>
</evidence>
<dbReference type="Proteomes" id="UP001056539">
    <property type="component" value="Chromosome"/>
</dbReference>